<organism evidence="1 2">
    <name type="scientific">Methylobacterium mesophilicum SR1.6/6</name>
    <dbReference type="NCBI Taxonomy" id="908290"/>
    <lineage>
        <taxon>Bacteria</taxon>
        <taxon>Pseudomonadati</taxon>
        <taxon>Pseudomonadota</taxon>
        <taxon>Alphaproteobacteria</taxon>
        <taxon>Hyphomicrobiales</taxon>
        <taxon>Methylobacteriaceae</taxon>
        <taxon>Methylobacterium</taxon>
    </lineage>
</organism>
<dbReference type="RefSeq" id="WP_158168648.1">
    <property type="nucleotide sequence ID" value="NZ_CP043538.1"/>
</dbReference>
<proteinExistence type="predicted"/>
<reference evidence="1 2" key="1">
    <citation type="journal article" date="2012" name="Genet. Mol. Biol.">
        <title>Analysis of 16S rRNA and mxaF genes revealing insights into Methylobacterium niche-specific plant association.</title>
        <authorList>
            <person name="Dourado M.N."/>
            <person name="Andreote F.D."/>
            <person name="Dini-Andreote F."/>
            <person name="Conti R."/>
            <person name="Araujo J.M."/>
            <person name="Araujo W.L."/>
        </authorList>
    </citation>
    <scope>NUCLEOTIDE SEQUENCE [LARGE SCALE GENOMIC DNA]</scope>
    <source>
        <strain evidence="1 2">SR1.6/6</strain>
    </source>
</reference>
<dbReference type="Proteomes" id="UP000012488">
    <property type="component" value="Chromosome"/>
</dbReference>
<accession>A0A6B9FM37</accession>
<gene>
    <name evidence="1" type="ORF">MMSR116_08930</name>
</gene>
<name>A0A6B9FM37_9HYPH</name>
<sequence length="91" mass="9480">MGAAAAAIVERTGHSAAAADDRNRSITGEIDLILRDPTDRVEHDLDGVSAVSLPLGSRCVALYGVEHSRIDACSLANGLEAMSPAKVRINP</sequence>
<dbReference type="AlphaFoldDB" id="A0A6B9FM37"/>
<evidence type="ECO:0000313" key="1">
    <source>
        <dbReference type="EMBL" id="QGY01988.1"/>
    </source>
</evidence>
<dbReference type="EMBL" id="CP043538">
    <property type="protein sequence ID" value="QGY01988.1"/>
    <property type="molecule type" value="Genomic_DNA"/>
</dbReference>
<protein>
    <submittedName>
        <fullName evidence="1">Uncharacterized protein</fullName>
    </submittedName>
</protein>
<evidence type="ECO:0000313" key="2">
    <source>
        <dbReference type="Proteomes" id="UP000012488"/>
    </source>
</evidence>
<dbReference type="KEGG" id="mmes:MMSR116_08930"/>
<reference evidence="1 2" key="2">
    <citation type="journal article" date="2013" name="Genome Announc.">
        <title>Draft Genome Sequence of Methylobacterium mesophilicum Strain SR1.6/6, Isolated from Citrus sinensis.</title>
        <authorList>
            <person name="Marinho Almeida D."/>
            <person name="Dini-Andreote F."/>
            <person name="Camargo Neves A.A."/>
            <person name="Juca Ramos R.T."/>
            <person name="Andreote F.D."/>
            <person name="Carneiro A.R."/>
            <person name="Oliveira de Souza Lima A."/>
            <person name="Caracciolo Gomes de Sa P.H."/>
            <person name="Ribeiro Barbosa M.S."/>
            <person name="Araujo W.L."/>
            <person name="Silva A."/>
        </authorList>
    </citation>
    <scope>NUCLEOTIDE SEQUENCE [LARGE SCALE GENOMIC DNA]</scope>
    <source>
        <strain evidence="1 2">SR1.6/6</strain>
    </source>
</reference>